<dbReference type="EMBL" id="NMUH01001665">
    <property type="protein sequence ID" value="MQL94368.1"/>
    <property type="molecule type" value="Genomic_DNA"/>
</dbReference>
<reference evidence="2" key="1">
    <citation type="submission" date="2017-07" db="EMBL/GenBank/DDBJ databases">
        <title>Taro Niue Genome Assembly and Annotation.</title>
        <authorList>
            <person name="Atibalentja N."/>
            <person name="Keating K."/>
            <person name="Fields C.J."/>
        </authorList>
    </citation>
    <scope>NUCLEOTIDE SEQUENCE</scope>
    <source>
        <strain evidence="2">Niue_2</strain>
        <tissue evidence="2">Leaf</tissue>
    </source>
</reference>
<sequence length="243" mass="27991">MQLKAYADLRQYHISYCTYSACTTGIVDYTNYDDMKGAIRKLDDSEFRNAFTRAYIRVKAYDSHHSPSRSRSRSYSKSRSPSRSRSYDRSRSRSKSPKAKNPRHSPSRSRSKSVSLRSRSVSKERPLSRCVLMRRFGELGTEWDLALYAVSGVNNHWKQTISLHVEDVLWIKISFKIQIPVSICKKFFFSFMFPYHVISSSGSTDPLFLQPPRNKGASKSPPKRSPSRSRSLSRPDRSLLKAT</sequence>
<feature type="region of interest" description="Disordered" evidence="1">
    <location>
        <begin position="207"/>
        <end position="243"/>
    </location>
</feature>
<feature type="region of interest" description="Disordered" evidence="1">
    <location>
        <begin position="62"/>
        <end position="121"/>
    </location>
</feature>
<dbReference type="Gene3D" id="3.30.70.330">
    <property type="match status" value="1"/>
</dbReference>
<dbReference type="OrthoDB" id="1099063at2759"/>
<evidence type="ECO:0000313" key="3">
    <source>
        <dbReference type="Proteomes" id="UP000652761"/>
    </source>
</evidence>
<dbReference type="AlphaFoldDB" id="A0A843VDF8"/>
<protein>
    <submittedName>
        <fullName evidence="2">Uncharacterized protein</fullName>
    </submittedName>
</protein>
<evidence type="ECO:0000256" key="1">
    <source>
        <dbReference type="SAM" id="MobiDB-lite"/>
    </source>
</evidence>
<name>A0A843VDF8_COLES</name>
<gene>
    <name evidence="2" type="ORF">Taro_027021</name>
</gene>
<feature type="compositionally biased region" description="Basic and acidic residues" evidence="1">
    <location>
        <begin position="233"/>
        <end position="243"/>
    </location>
</feature>
<evidence type="ECO:0000313" key="2">
    <source>
        <dbReference type="EMBL" id="MQL94368.1"/>
    </source>
</evidence>
<feature type="compositionally biased region" description="Basic residues" evidence="1">
    <location>
        <begin position="66"/>
        <end position="82"/>
    </location>
</feature>
<dbReference type="Proteomes" id="UP000652761">
    <property type="component" value="Unassembled WGS sequence"/>
</dbReference>
<organism evidence="2 3">
    <name type="scientific">Colocasia esculenta</name>
    <name type="common">Wild taro</name>
    <name type="synonym">Arum esculentum</name>
    <dbReference type="NCBI Taxonomy" id="4460"/>
    <lineage>
        <taxon>Eukaryota</taxon>
        <taxon>Viridiplantae</taxon>
        <taxon>Streptophyta</taxon>
        <taxon>Embryophyta</taxon>
        <taxon>Tracheophyta</taxon>
        <taxon>Spermatophyta</taxon>
        <taxon>Magnoliopsida</taxon>
        <taxon>Liliopsida</taxon>
        <taxon>Araceae</taxon>
        <taxon>Aroideae</taxon>
        <taxon>Colocasieae</taxon>
        <taxon>Colocasia</taxon>
    </lineage>
</organism>
<dbReference type="InterPro" id="IPR012677">
    <property type="entry name" value="Nucleotide-bd_a/b_plait_sf"/>
</dbReference>
<proteinExistence type="predicted"/>
<feature type="compositionally biased region" description="Basic residues" evidence="1">
    <location>
        <begin position="92"/>
        <end position="111"/>
    </location>
</feature>
<comment type="caution">
    <text evidence="2">The sequence shown here is derived from an EMBL/GenBank/DDBJ whole genome shotgun (WGS) entry which is preliminary data.</text>
</comment>
<accession>A0A843VDF8</accession>
<keyword evidence="3" id="KW-1185">Reference proteome</keyword>